<dbReference type="HOGENOM" id="CLU_002929_0_2_5"/>
<proteinExistence type="inferred from homology"/>
<dbReference type="Gene3D" id="1.10.460.10">
    <property type="entry name" value="Topoisomerase I, domain 2"/>
    <property type="match status" value="1"/>
</dbReference>
<evidence type="ECO:0000256" key="5">
    <source>
        <dbReference type="ARBA" id="ARBA00022833"/>
    </source>
</evidence>
<comment type="caution">
    <text evidence="10">Lacks conserved residue(s) required for the propagation of feature annotation.</text>
</comment>
<organism evidence="14 15">
    <name type="scientific">Candidatus Liberibacter americanus str. Sao Paulo</name>
    <dbReference type="NCBI Taxonomy" id="1261131"/>
    <lineage>
        <taxon>Bacteria</taxon>
        <taxon>Pseudomonadati</taxon>
        <taxon>Pseudomonadota</taxon>
        <taxon>Alphaproteobacteria</taxon>
        <taxon>Hyphomicrobiales</taxon>
        <taxon>Rhizobiaceae</taxon>
        <taxon>Liberibacter</taxon>
    </lineage>
</organism>
<comment type="subunit">
    <text evidence="10">Monomer.</text>
</comment>
<feature type="site" description="Interaction with DNA" evidence="10">
    <location>
        <position position="141"/>
    </location>
</feature>
<dbReference type="SUPFAM" id="SSF57783">
    <property type="entry name" value="Zinc beta-ribbon"/>
    <property type="match status" value="1"/>
</dbReference>
<dbReference type="eggNOG" id="COG0550">
    <property type="taxonomic scope" value="Bacteria"/>
</dbReference>
<dbReference type="InterPro" id="IPR025589">
    <property type="entry name" value="Toprim_C_rpt"/>
</dbReference>
<feature type="site" description="Interaction with DNA" evidence="10">
    <location>
        <position position="31"/>
    </location>
</feature>
<keyword evidence="5" id="KW-0862">Zinc</keyword>
<evidence type="ECO:0000256" key="7">
    <source>
        <dbReference type="ARBA" id="ARBA00023029"/>
    </source>
</evidence>
<feature type="site" description="Interaction with DNA" evidence="10">
    <location>
        <position position="305"/>
    </location>
</feature>
<dbReference type="InterPro" id="IPR013498">
    <property type="entry name" value="Topo_IA_Znf"/>
</dbReference>
<keyword evidence="11" id="KW-0175">Coiled coil</keyword>
<dbReference type="InterPro" id="IPR006171">
    <property type="entry name" value="TOPRIM_dom"/>
</dbReference>
<dbReference type="SUPFAM" id="SSF56712">
    <property type="entry name" value="Prokaryotic type I DNA topoisomerase"/>
    <property type="match status" value="1"/>
</dbReference>
<dbReference type="Proteomes" id="UP000017862">
    <property type="component" value="Chromosome"/>
</dbReference>
<name>U6B4C6_9HYPH</name>
<evidence type="ECO:0000313" key="15">
    <source>
        <dbReference type="Proteomes" id="UP000017862"/>
    </source>
</evidence>
<dbReference type="GO" id="GO:0008270">
    <property type="term" value="F:zinc ion binding"/>
    <property type="evidence" value="ECO:0007669"/>
    <property type="project" value="UniProtKB-KW"/>
</dbReference>
<dbReference type="Pfam" id="PF13368">
    <property type="entry name" value="Toprim_C_rpt"/>
    <property type="match status" value="3"/>
</dbReference>
<dbReference type="InterPro" id="IPR005733">
    <property type="entry name" value="TopoI_bac-type"/>
</dbReference>
<dbReference type="InterPro" id="IPR023405">
    <property type="entry name" value="Topo_IA_core_domain"/>
</dbReference>
<dbReference type="Gene3D" id="3.40.50.140">
    <property type="match status" value="1"/>
</dbReference>
<dbReference type="GO" id="GO:0003917">
    <property type="term" value="F:DNA topoisomerase type I (single strand cut, ATP-independent) activity"/>
    <property type="evidence" value="ECO:0007669"/>
    <property type="project" value="UniProtKB-UniRule"/>
</dbReference>
<dbReference type="InterPro" id="IPR003602">
    <property type="entry name" value="Topo_IA_DNA-bd_dom"/>
</dbReference>
<dbReference type="Pfam" id="PF01396">
    <property type="entry name" value="Zn_ribbon_Top1"/>
    <property type="match status" value="1"/>
</dbReference>
<evidence type="ECO:0000256" key="11">
    <source>
        <dbReference type="SAM" id="Coils"/>
    </source>
</evidence>
<dbReference type="PANTHER" id="PTHR42785">
    <property type="entry name" value="DNA TOPOISOMERASE, TYPE IA, CORE"/>
    <property type="match status" value="1"/>
</dbReference>
<gene>
    <name evidence="10 14" type="primary">topA</name>
    <name evidence="14" type="ORF">lam_378</name>
</gene>
<dbReference type="HAMAP" id="MF_00952">
    <property type="entry name" value="Topoisom_1_prok"/>
    <property type="match status" value="1"/>
</dbReference>
<dbReference type="PANTHER" id="PTHR42785:SF1">
    <property type="entry name" value="DNA TOPOISOMERASE"/>
    <property type="match status" value="1"/>
</dbReference>
<comment type="function">
    <text evidence="10">Releases the supercoiling and torsional tension of DNA, which is introduced during the DNA replication and transcription, by transiently cleaving and rejoining one strand of the DNA duplex. Introduces a single-strand break via transesterification at a target site in duplex DNA. The scissile phosphodiester is attacked by the catalytic tyrosine of the enzyme, resulting in the formation of a DNA-(5'-phosphotyrosyl)-enzyme intermediate and the expulsion of a 3'-OH DNA strand. The free DNA strand then undergoes passage around the unbroken strand, thus removing DNA supercoils. Finally, in the religation step, the DNA 3'-OH attacks the covalent intermediate to expel the active-site tyrosine and restore the DNA phosphodiester backbone.</text>
</comment>
<feature type="domain" description="Toprim" evidence="12">
    <location>
        <begin position="1"/>
        <end position="111"/>
    </location>
</feature>
<evidence type="ECO:0000256" key="3">
    <source>
        <dbReference type="ARBA" id="ARBA00022723"/>
    </source>
</evidence>
<feature type="region of interest" description="Interaction with DNA" evidence="10">
    <location>
        <begin position="165"/>
        <end position="170"/>
    </location>
</feature>
<evidence type="ECO:0000256" key="9">
    <source>
        <dbReference type="ARBA" id="ARBA00023235"/>
    </source>
</evidence>
<dbReference type="KEGG" id="lar:lam_378"/>
<keyword evidence="8 10" id="KW-0238">DNA-binding</keyword>
<feature type="coiled-coil region" evidence="11">
    <location>
        <begin position="746"/>
        <end position="780"/>
    </location>
</feature>
<dbReference type="Gene3D" id="2.70.20.10">
    <property type="entry name" value="Topoisomerase I, domain 3"/>
    <property type="match status" value="1"/>
</dbReference>
<evidence type="ECO:0000256" key="1">
    <source>
        <dbReference type="ARBA" id="ARBA00000213"/>
    </source>
</evidence>
<dbReference type="InterPro" id="IPR003601">
    <property type="entry name" value="Topo_IA_2"/>
</dbReference>
<dbReference type="InterPro" id="IPR000380">
    <property type="entry name" value="Topo_IA"/>
</dbReference>
<keyword evidence="4" id="KW-0863">Zinc-finger</keyword>
<dbReference type="InterPro" id="IPR013497">
    <property type="entry name" value="Topo_IA_cen"/>
</dbReference>
<dbReference type="Pfam" id="PF01751">
    <property type="entry name" value="Toprim"/>
    <property type="match status" value="1"/>
</dbReference>
<dbReference type="InterPro" id="IPR013825">
    <property type="entry name" value="Topo_IA_cen_sub2"/>
</dbReference>
<feature type="site" description="Interaction with DNA" evidence="10">
    <location>
        <position position="142"/>
    </location>
</feature>
<keyword evidence="3" id="KW-0479">Metal-binding</keyword>
<evidence type="ECO:0000256" key="4">
    <source>
        <dbReference type="ARBA" id="ARBA00022771"/>
    </source>
</evidence>
<comment type="catalytic activity">
    <reaction evidence="1 10">
        <text>ATP-independent breakage of single-stranded DNA, followed by passage and rejoining.</text>
        <dbReference type="EC" id="5.6.2.1"/>
    </reaction>
</comment>
<dbReference type="GO" id="GO:0003677">
    <property type="term" value="F:DNA binding"/>
    <property type="evidence" value="ECO:0007669"/>
    <property type="project" value="UniProtKB-KW"/>
</dbReference>
<evidence type="ECO:0000256" key="8">
    <source>
        <dbReference type="ARBA" id="ARBA00023125"/>
    </source>
</evidence>
<dbReference type="PRINTS" id="PR00417">
    <property type="entry name" value="PRTPISMRASEI"/>
</dbReference>
<evidence type="ECO:0000256" key="10">
    <source>
        <dbReference type="HAMAP-Rule" id="MF_00952"/>
    </source>
</evidence>
<feature type="site" description="Interaction with DNA" evidence="10">
    <location>
        <position position="501"/>
    </location>
</feature>
<dbReference type="EC" id="5.6.2.1" evidence="10"/>
<dbReference type="GO" id="GO:0006265">
    <property type="term" value="P:DNA topological change"/>
    <property type="evidence" value="ECO:0007669"/>
    <property type="project" value="UniProtKB-UniRule"/>
</dbReference>
<keyword evidence="9 10" id="KW-0413">Isomerase</keyword>
<dbReference type="PATRIC" id="fig|1261131.3.peg.363"/>
<dbReference type="InterPro" id="IPR023406">
    <property type="entry name" value="Topo_IA_AS"/>
</dbReference>
<dbReference type="NCBIfam" id="TIGR01051">
    <property type="entry name" value="topA_bact"/>
    <property type="match status" value="1"/>
</dbReference>
<dbReference type="InterPro" id="IPR034149">
    <property type="entry name" value="TOPRIM_TopoI"/>
</dbReference>
<dbReference type="InterPro" id="IPR013824">
    <property type="entry name" value="Topo_IA_cen_sub1"/>
</dbReference>
<evidence type="ECO:0000259" key="13">
    <source>
        <dbReference type="PROSITE" id="PS52039"/>
    </source>
</evidence>
<keyword evidence="6" id="KW-0460">Magnesium</keyword>
<dbReference type="InterPro" id="IPR013826">
    <property type="entry name" value="Topo_IA_cen_sub3"/>
</dbReference>
<dbReference type="PROSITE" id="PS00396">
    <property type="entry name" value="TOPO_IA_1"/>
    <property type="match status" value="1"/>
</dbReference>
<reference evidence="14 15" key="1">
    <citation type="journal article" date="2014" name="Mol. Plant Microbe Interact.">
        <title>The complete genome sequence of Candidatus Liberibacter americanus, associated with citrus Huanglongbing.</title>
        <authorList>
            <person name="Wulff N.A."/>
            <person name="Zhang S."/>
            <person name="Setubal J.C."/>
            <person name="Almeida N.F."/>
            <person name="Martins E.C."/>
            <person name="Harakava R."/>
            <person name="Kumar D."/>
            <person name="Rangel L.T."/>
            <person name="Foissac X."/>
            <person name="Bove J."/>
            <person name="Gabriel D.W."/>
        </authorList>
    </citation>
    <scope>NUCLEOTIDE SEQUENCE [LARGE SCALE GENOMIC DNA]</scope>
    <source>
        <strain evidence="14 15">Sao Paulo</strain>
    </source>
</reference>
<dbReference type="AlphaFoldDB" id="U6B4C6"/>
<sequence length="842" mass="96364">MDVIVVESPAKAKTISKYLGPNYKVLSSFGHIRDLPAKQGSVIPEKNFAMIWEIDKSSKKHLENIIEAVKSAKTLILATDPDREGEAISWHVLDIIKKRNLLGIINIQRVSFNAITKQVVLNAMNNPRDINSDLVNAYLARRALDYLVGFNLSPILWRKLPGARSAGRVQSVALRLICNRESQIESFVSEEYWLLSVLLETEEGKSFIARLIEFNGKRIEKKSIKNKKEADEIVFFLEKANYVVKTLETKSVKRNPWPAFTTSTLQQAASSNLGFSATDTMKIAQKLYEGISINGEDVGLITYMRTDGVHMSSEALEEVRLSIVENFGSSYLPEKSRVYSAKAKNAQEAHEAIRPNNFRFLPSQIKKFLTENQFKLYDLIWKRSVASQMSSAEFERTTVNIEAIYENKSANMRSTGSYLRFDGFLKVWDLQNDQDKANDDDKLLPYIKKNEKLLAKKAEAYQHFTDPPPRYSESSLIKKMEDLGIGRPSTYASILETLSKRQYVTYEKRKLLPQNTGRIVIAFLENFFIKYVEYDFTAELEEKLDEISAGKLNWEEVLSEFWKDFIQKIDNTKELRISSVLDVLNNTLSSVIFPKMENNEESRDCPACKKHQLSIKLSKYGAFVGCRNYPDCNYTRQLTSNQKDTIEIPEQSLLGTDPLTNEPITLRSGRFGLYVQRGDGKNAKRCAIPKNWQNEEIDLQKTISLLSLPREIGTHTETGQRIVAGIGKYGCYLNHNDRYTKLESIEEVLEINIDQAVSKINEKEKDNKQSRNKSKDTKRTIGIHPNGEKITLHDGRYGFYIKWQKINASIPKNINPEEISLDEALQIINKKLEIKKIKKMIF</sequence>
<feature type="domain" description="Topo IA-type catalytic" evidence="13">
    <location>
        <begin position="131"/>
        <end position="569"/>
    </location>
</feature>
<dbReference type="SMART" id="SM00437">
    <property type="entry name" value="TOP1Ac"/>
    <property type="match status" value="1"/>
</dbReference>
<dbReference type="Gene3D" id="1.10.290.10">
    <property type="entry name" value="Topoisomerase I, domain 4"/>
    <property type="match status" value="1"/>
</dbReference>
<dbReference type="InterPro" id="IPR028612">
    <property type="entry name" value="Topoisom_1_IA"/>
</dbReference>
<dbReference type="Gene3D" id="3.30.65.10">
    <property type="entry name" value="Bacterial Topoisomerase I, domain 1"/>
    <property type="match status" value="1"/>
</dbReference>
<evidence type="ECO:0000259" key="12">
    <source>
        <dbReference type="PROSITE" id="PS50880"/>
    </source>
</evidence>
<dbReference type="EMBL" id="CP006604">
    <property type="protein sequence ID" value="AHA27745.1"/>
    <property type="molecule type" value="Genomic_DNA"/>
</dbReference>
<evidence type="ECO:0000256" key="2">
    <source>
        <dbReference type="ARBA" id="ARBA00009446"/>
    </source>
</evidence>
<feature type="site" description="Interaction with DNA" evidence="10">
    <location>
        <position position="157"/>
    </location>
</feature>
<comment type="similarity">
    <text evidence="2 10">Belongs to the type IA topoisomerase family.</text>
</comment>
<dbReference type="RefSeq" id="WP_023466223.1">
    <property type="nucleotide sequence ID" value="NC_022793.1"/>
</dbReference>
<feature type="active site" description="O-(5'-phospho-DNA)-tyrosine intermediate" evidence="10">
    <location>
        <position position="303"/>
    </location>
</feature>
<feature type="site" description="Interaction with DNA" evidence="10">
    <location>
        <position position="145"/>
    </location>
</feature>
<protein>
    <recommendedName>
        <fullName evidence="10">DNA topoisomerase 1</fullName>
        <ecNumber evidence="10">5.6.2.1</ecNumber>
    </recommendedName>
    <alternativeName>
        <fullName evidence="10">DNA topoisomerase I</fullName>
    </alternativeName>
</protein>
<dbReference type="GO" id="GO:0005694">
    <property type="term" value="C:chromosome"/>
    <property type="evidence" value="ECO:0007669"/>
    <property type="project" value="InterPro"/>
</dbReference>
<dbReference type="PROSITE" id="PS52039">
    <property type="entry name" value="TOPO_IA_2"/>
    <property type="match status" value="1"/>
</dbReference>
<evidence type="ECO:0000256" key="6">
    <source>
        <dbReference type="ARBA" id="ARBA00022842"/>
    </source>
</evidence>
<dbReference type="Pfam" id="PF01131">
    <property type="entry name" value="Topoisom_bac"/>
    <property type="match status" value="1"/>
</dbReference>
<dbReference type="CDD" id="cd00186">
    <property type="entry name" value="TOP1Ac"/>
    <property type="match status" value="1"/>
</dbReference>
<dbReference type="SMART" id="SM00436">
    <property type="entry name" value="TOP1Bc"/>
    <property type="match status" value="1"/>
</dbReference>
<keyword evidence="7 10" id="KW-0799">Topoisomerase</keyword>
<evidence type="ECO:0000313" key="14">
    <source>
        <dbReference type="EMBL" id="AHA27745.1"/>
    </source>
</evidence>
<dbReference type="SMART" id="SM00493">
    <property type="entry name" value="TOPRIM"/>
    <property type="match status" value="1"/>
</dbReference>
<dbReference type="STRING" id="1261131.lam_378"/>
<keyword evidence="15" id="KW-1185">Reference proteome</keyword>
<dbReference type="CDD" id="cd03363">
    <property type="entry name" value="TOPRIM_TopoIA_TopoI"/>
    <property type="match status" value="1"/>
</dbReference>
<accession>U6B4C6</accession>
<dbReference type="PROSITE" id="PS50880">
    <property type="entry name" value="TOPRIM"/>
    <property type="match status" value="1"/>
</dbReference>